<gene>
    <name evidence="10" type="ORF">MAUB_40930</name>
</gene>
<evidence type="ECO:0000256" key="1">
    <source>
        <dbReference type="ARBA" id="ARBA00001974"/>
    </source>
</evidence>
<evidence type="ECO:0000256" key="7">
    <source>
        <dbReference type="ARBA" id="ARBA00023014"/>
    </source>
</evidence>
<evidence type="ECO:0000256" key="5">
    <source>
        <dbReference type="ARBA" id="ARBA00023002"/>
    </source>
</evidence>
<dbReference type="InterPro" id="IPR017938">
    <property type="entry name" value="Riboflavin_synthase-like_b-brl"/>
</dbReference>
<dbReference type="InterPro" id="IPR036010">
    <property type="entry name" value="2Fe-2S_ferredoxin-like_sf"/>
</dbReference>
<dbReference type="Proteomes" id="UP000465609">
    <property type="component" value="Chromosome"/>
</dbReference>
<dbReference type="EMBL" id="AP022577">
    <property type="protein sequence ID" value="BBX86220.1"/>
    <property type="molecule type" value="Genomic_DNA"/>
</dbReference>
<proteinExistence type="predicted"/>
<dbReference type="InterPro" id="IPR001041">
    <property type="entry name" value="2Fe-2S_ferredoxin-type"/>
</dbReference>
<protein>
    <submittedName>
        <fullName evidence="10">Ferredoxin</fullName>
    </submittedName>
</protein>
<dbReference type="InterPro" id="IPR012675">
    <property type="entry name" value="Beta-grasp_dom_sf"/>
</dbReference>
<keyword evidence="11" id="KW-1185">Reference proteome</keyword>
<organism evidence="10 11">
    <name type="scientific">Mycolicibacterium aubagnense</name>
    <dbReference type="NCBI Taxonomy" id="319707"/>
    <lineage>
        <taxon>Bacteria</taxon>
        <taxon>Bacillati</taxon>
        <taxon>Actinomycetota</taxon>
        <taxon>Actinomycetes</taxon>
        <taxon>Mycobacteriales</taxon>
        <taxon>Mycobacteriaceae</taxon>
        <taxon>Mycolicibacterium</taxon>
    </lineage>
</organism>
<dbReference type="PANTHER" id="PTHR47354:SF1">
    <property type="entry name" value="CARNITINE MONOOXYGENASE REDUCTASE SUBUNIT"/>
    <property type="match status" value="1"/>
</dbReference>
<dbReference type="CDD" id="cd00207">
    <property type="entry name" value="fer2"/>
    <property type="match status" value="1"/>
</dbReference>
<dbReference type="SUPFAM" id="SSF63380">
    <property type="entry name" value="Riboflavin synthase domain-like"/>
    <property type="match status" value="1"/>
</dbReference>
<dbReference type="PROSITE" id="PS51384">
    <property type="entry name" value="FAD_FR"/>
    <property type="match status" value="1"/>
</dbReference>
<feature type="domain" description="FAD-binding FR-type" evidence="9">
    <location>
        <begin position="6"/>
        <end position="110"/>
    </location>
</feature>
<dbReference type="InterPro" id="IPR050415">
    <property type="entry name" value="MRET"/>
</dbReference>
<evidence type="ECO:0000256" key="2">
    <source>
        <dbReference type="ARBA" id="ARBA00022630"/>
    </source>
</evidence>
<evidence type="ECO:0000259" key="9">
    <source>
        <dbReference type="PROSITE" id="PS51384"/>
    </source>
</evidence>
<keyword evidence="6" id="KW-0408">Iron</keyword>
<dbReference type="PANTHER" id="PTHR47354">
    <property type="entry name" value="NADH OXIDOREDUCTASE HCR"/>
    <property type="match status" value="1"/>
</dbReference>
<dbReference type="InterPro" id="IPR001433">
    <property type="entry name" value="OxRdtase_FAD/NAD-bd"/>
</dbReference>
<evidence type="ECO:0000313" key="11">
    <source>
        <dbReference type="Proteomes" id="UP000465609"/>
    </source>
</evidence>
<dbReference type="RefSeq" id="WP_138228643.1">
    <property type="nucleotide sequence ID" value="NZ_AP022577.1"/>
</dbReference>
<dbReference type="Gene3D" id="3.10.20.30">
    <property type="match status" value="1"/>
</dbReference>
<reference evidence="10 11" key="1">
    <citation type="journal article" date="2019" name="Emerg. Microbes Infect.">
        <title>Comprehensive subspecies identification of 175 nontuberculous mycobacteria species based on 7547 genomic profiles.</title>
        <authorList>
            <person name="Matsumoto Y."/>
            <person name="Kinjo T."/>
            <person name="Motooka D."/>
            <person name="Nabeya D."/>
            <person name="Jung N."/>
            <person name="Uechi K."/>
            <person name="Horii T."/>
            <person name="Iida T."/>
            <person name="Fujita J."/>
            <person name="Nakamura S."/>
        </authorList>
    </citation>
    <scope>NUCLEOTIDE SEQUENCE [LARGE SCALE GENOMIC DNA]</scope>
    <source>
        <strain evidence="10 11">JCM 15296</strain>
    </source>
</reference>
<dbReference type="PROSITE" id="PS00197">
    <property type="entry name" value="2FE2S_FER_1"/>
    <property type="match status" value="1"/>
</dbReference>
<dbReference type="SUPFAM" id="SSF54292">
    <property type="entry name" value="2Fe-2S ferredoxin-like"/>
    <property type="match status" value="1"/>
</dbReference>
<keyword evidence="3" id="KW-0001">2Fe-2S</keyword>
<dbReference type="Gene3D" id="3.40.50.80">
    <property type="entry name" value="Nucleotide-binding domain of ferredoxin-NADP reductase (FNR) module"/>
    <property type="match status" value="1"/>
</dbReference>
<dbReference type="Gene3D" id="2.40.30.10">
    <property type="entry name" value="Translation factors"/>
    <property type="match status" value="1"/>
</dbReference>
<comment type="cofactor">
    <cofactor evidence="1">
        <name>FAD</name>
        <dbReference type="ChEBI" id="CHEBI:57692"/>
    </cofactor>
</comment>
<feature type="domain" description="2Fe-2S ferredoxin-type" evidence="8">
    <location>
        <begin position="238"/>
        <end position="325"/>
    </location>
</feature>
<keyword evidence="4" id="KW-0479">Metal-binding</keyword>
<dbReference type="InterPro" id="IPR039261">
    <property type="entry name" value="FNR_nucleotide-bd"/>
</dbReference>
<evidence type="ECO:0000256" key="6">
    <source>
        <dbReference type="ARBA" id="ARBA00023004"/>
    </source>
</evidence>
<dbReference type="PRINTS" id="PR00409">
    <property type="entry name" value="PHDIOXRDTASE"/>
</dbReference>
<accession>A0ABM7IHD2</accession>
<name>A0ABM7IHD2_9MYCO</name>
<dbReference type="Pfam" id="PF00111">
    <property type="entry name" value="Fer2"/>
    <property type="match status" value="1"/>
</dbReference>
<keyword evidence="2" id="KW-0285">Flavoprotein</keyword>
<evidence type="ECO:0000256" key="4">
    <source>
        <dbReference type="ARBA" id="ARBA00022723"/>
    </source>
</evidence>
<evidence type="ECO:0000259" key="8">
    <source>
        <dbReference type="PROSITE" id="PS51085"/>
    </source>
</evidence>
<dbReference type="CDD" id="cd06185">
    <property type="entry name" value="PDR_like"/>
    <property type="match status" value="1"/>
</dbReference>
<dbReference type="SUPFAM" id="SSF52343">
    <property type="entry name" value="Ferredoxin reductase-like, C-terminal NADP-linked domain"/>
    <property type="match status" value="1"/>
</dbReference>
<sequence>MTTSAVHEYTAELVVRRRLPAADGVVTLELVDPAGNELPAWEPGAHIDLLLGDGLVRQYSLCGDPRVAGAWRIGVLLDPNSRGGSLHVHQRLREGAPIHVRGPRNNFPLVDSKRYLFIAGGIGITPMKAMAESVERAGFEWAMFYLGRSRSTMAFHQELEDTYGGRVTVWADDERGGFFDLAHALADPSEDTLIYSCGPEPLLSVVESASAHWPEGSLHIERFAAKAPSAQTPAEALDRYEVVCRRSGVTVEVADGMPMLDALEDAGIPIMSSCGEGVCGTCRATVLEGTPAHRDSLLTEDERARGDVVLPCVSHSRSETLVLDL</sequence>
<keyword evidence="7" id="KW-0411">Iron-sulfur</keyword>
<dbReference type="Pfam" id="PF00175">
    <property type="entry name" value="NAD_binding_1"/>
    <property type="match status" value="1"/>
</dbReference>
<dbReference type="InterPro" id="IPR017927">
    <property type="entry name" value="FAD-bd_FR_type"/>
</dbReference>
<dbReference type="PROSITE" id="PS51085">
    <property type="entry name" value="2FE2S_FER_2"/>
    <property type="match status" value="1"/>
</dbReference>
<evidence type="ECO:0000313" key="10">
    <source>
        <dbReference type="EMBL" id="BBX86220.1"/>
    </source>
</evidence>
<keyword evidence="5" id="KW-0560">Oxidoreductase</keyword>
<dbReference type="InterPro" id="IPR006058">
    <property type="entry name" value="2Fe2S_fd_BS"/>
</dbReference>
<evidence type="ECO:0000256" key="3">
    <source>
        <dbReference type="ARBA" id="ARBA00022714"/>
    </source>
</evidence>